<keyword evidence="2" id="KW-0732">Signal</keyword>
<keyword evidence="3" id="KW-1185">Reference proteome</keyword>
<accession>A0A914W779</accession>
<proteinExistence type="predicted"/>
<feature type="signal peptide" evidence="2">
    <location>
        <begin position="1"/>
        <end position="31"/>
    </location>
</feature>
<dbReference type="Proteomes" id="UP000887566">
    <property type="component" value="Unplaced"/>
</dbReference>
<reference evidence="4" key="1">
    <citation type="submission" date="2022-11" db="UniProtKB">
        <authorList>
            <consortium name="WormBaseParasite"/>
        </authorList>
    </citation>
    <scope>IDENTIFICATION</scope>
</reference>
<evidence type="ECO:0000256" key="2">
    <source>
        <dbReference type="SAM" id="SignalP"/>
    </source>
</evidence>
<feature type="transmembrane region" description="Helical" evidence="1">
    <location>
        <begin position="216"/>
        <end position="234"/>
    </location>
</feature>
<sequence>MIARGEGGAAAPRLLLLQLLLYGAIVAQVGAHLCNYCASKDKELTPVLRRQLSAQRDTFYWPIDAASHQCHQKSGEQYDRQAQVCVAARCVTLSPNVPAVNFTVRGCMDQILRHPLKADIRLDKNGCYLRRSKPIYAGEPALNYLLCVCDSDYCNDAAQRPYFPIDVDDSNTDDIIELVEVSRDEPVTAGNGGGGDDTPHPGFKMVSAVHSVHASVSWSSLAAVLLFALPAAVFI</sequence>
<dbReference type="WBParaSite" id="PSAMB.scaffold3319size18782.g21056.t1">
    <property type="protein sequence ID" value="PSAMB.scaffold3319size18782.g21056.t1"/>
    <property type="gene ID" value="PSAMB.scaffold3319size18782.g21056"/>
</dbReference>
<feature type="chain" id="PRO_5037294899" evidence="2">
    <location>
        <begin position="32"/>
        <end position="235"/>
    </location>
</feature>
<evidence type="ECO:0000256" key="1">
    <source>
        <dbReference type="SAM" id="Phobius"/>
    </source>
</evidence>
<name>A0A914W779_9BILA</name>
<organism evidence="3 4">
    <name type="scientific">Plectus sambesii</name>
    <dbReference type="NCBI Taxonomy" id="2011161"/>
    <lineage>
        <taxon>Eukaryota</taxon>
        <taxon>Metazoa</taxon>
        <taxon>Ecdysozoa</taxon>
        <taxon>Nematoda</taxon>
        <taxon>Chromadorea</taxon>
        <taxon>Plectida</taxon>
        <taxon>Plectina</taxon>
        <taxon>Plectoidea</taxon>
        <taxon>Plectidae</taxon>
        <taxon>Plectus</taxon>
    </lineage>
</organism>
<evidence type="ECO:0000313" key="4">
    <source>
        <dbReference type="WBParaSite" id="PSAMB.scaffold3319size18782.g21056.t1"/>
    </source>
</evidence>
<keyword evidence="1" id="KW-0812">Transmembrane</keyword>
<dbReference type="AlphaFoldDB" id="A0A914W779"/>
<keyword evidence="1" id="KW-1133">Transmembrane helix</keyword>
<evidence type="ECO:0000313" key="3">
    <source>
        <dbReference type="Proteomes" id="UP000887566"/>
    </source>
</evidence>
<keyword evidence="1" id="KW-0472">Membrane</keyword>
<protein>
    <submittedName>
        <fullName evidence="4">Protein quiver</fullName>
    </submittedName>
</protein>